<keyword evidence="1" id="KW-0472">Membrane</keyword>
<dbReference type="Gene3D" id="1.20.1250.20">
    <property type="entry name" value="MFS general substrate transporter like domains"/>
    <property type="match status" value="1"/>
</dbReference>
<dbReference type="AlphaFoldDB" id="W1YNZ8"/>
<proteinExistence type="predicted"/>
<reference evidence="2" key="1">
    <citation type="submission" date="2013-12" db="EMBL/GenBank/DDBJ databases">
        <title>A Varibaculum cambriense genome reconstructed from a premature infant gut community with otherwise low bacterial novelty that shifts toward anaerobic metabolism during the third week of life.</title>
        <authorList>
            <person name="Brown C.T."/>
            <person name="Sharon I."/>
            <person name="Thomas B.C."/>
            <person name="Castelle C.J."/>
            <person name="Morowitz M.J."/>
            <person name="Banfield J.F."/>
        </authorList>
    </citation>
    <scope>NUCLEOTIDE SEQUENCE</scope>
</reference>
<organism evidence="2">
    <name type="scientific">human gut metagenome</name>
    <dbReference type="NCBI Taxonomy" id="408170"/>
    <lineage>
        <taxon>unclassified sequences</taxon>
        <taxon>metagenomes</taxon>
        <taxon>organismal metagenomes</taxon>
    </lineage>
</organism>
<feature type="transmembrane region" description="Helical" evidence="1">
    <location>
        <begin position="44"/>
        <end position="67"/>
    </location>
</feature>
<dbReference type="InterPro" id="IPR036259">
    <property type="entry name" value="MFS_trans_sf"/>
</dbReference>
<keyword evidence="1" id="KW-1133">Transmembrane helix</keyword>
<gene>
    <name evidence="2" type="ORF">Q604_UNBC01913G0001</name>
</gene>
<name>W1YNZ8_9ZZZZ</name>
<sequence length="76" mass="8377">RMIPHVFGNPLLSSLITGFVAAVAAYGAFITPKIFGFTYTTFGSIYPAFVALLVFNLVTVAVCYWFYVRKSANMNV</sequence>
<keyword evidence="1" id="KW-0812">Transmembrane</keyword>
<feature type="non-terminal residue" evidence="2">
    <location>
        <position position="1"/>
    </location>
</feature>
<comment type="caution">
    <text evidence="2">The sequence shown here is derived from an EMBL/GenBank/DDBJ whole genome shotgun (WGS) entry which is preliminary data.</text>
</comment>
<dbReference type="EMBL" id="AZMM01001913">
    <property type="protein sequence ID" value="ETJ44056.1"/>
    <property type="molecule type" value="Genomic_DNA"/>
</dbReference>
<evidence type="ECO:0000256" key="1">
    <source>
        <dbReference type="SAM" id="Phobius"/>
    </source>
</evidence>
<feature type="transmembrane region" description="Helical" evidence="1">
    <location>
        <begin position="12"/>
        <end position="32"/>
    </location>
</feature>
<evidence type="ECO:0000313" key="2">
    <source>
        <dbReference type="EMBL" id="ETJ44056.1"/>
    </source>
</evidence>
<accession>W1YNZ8</accession>
<dbReference type="SUPFAM" id="SSF103473">
    <property type="entry name" value="MFS general substrate transporter"/>
    <property type="match status" value="1"/>
</dbReference>
<protein>
    <submittedName>
        <fullName evidence="2">Major facilitator superfamily MFS_1</fullName>
    </submittedName>
</protein>